<sequence length="438" mass="47525">MSESNRKKQVKKAAIASVVGTSIEWYDFFLYGTMAALVFPQLFFPESSSYIGTLQAFTTLFVGFLARPIGAMIFGNYGDKIGRKATLVITLLLMGVSTTIIGLLPTYESMGVFASVLLVLLRFIQGIGVGGEWGGSVVLAIEWSSKKRRGLMGSMTQIGVPIGLLVSSAVVSLCIFLTGDNFVTWGWRIPFLISILLVIVALYIRLGIEESPQFTKMKKENRVAKQPVLEVIKRHPKEIILAALSRLSDQVPFYIFTTFIISYGVDHVNLDKQFLTNAVMLVSIAYLVFVPLSAHLSDKVGRKKMYLIGCMMSILFAIPYFYLFNTGLTALVILAIAISGIGPGIVYGPQAALIAENFPIHLRYSGASIAYQLASIIGGGVAPIISLYLLHQYGSAIPIGIYIMACCAISLLAVAKLKDGSGQNLQEGVDNSTENVTA</sequence>
<dbReference type="Pfam" id="PF07690">
    <property type="entry name" value="MFS_1"/>
    <property type="match status" value="1"/>
</dbReference>
<dbReference type="PANTHER" id="PTHR43045:SF1">
    <property type="entry name" value="SHIKIMATE TRANSPORTER"/>
    <property type="match status" value="1"/>
</dbReference>
<dbReference type="FunFam" id="1.20.1250.20:FF:000001">
    <property type="entry name" value="Dicarboxylate MFS transporter"/>
    <property type="match status" value="1"/>
</dbReference>
<feature type="transmembrane region" description="Helical" evidence="11">
    <location>
        <begin position="86"/>
        <end position="107"/>
    </location>
</feature>
<evidence type="ECO:0000256" key="5">
    <source>
        <dbReference type="ARBA" id="ARBA00022692"/>
    </source>
</evidence>
<feature type="transmembrane region" description="Helical" evidence="11">
    <location>
        <begin position="185"/>
        <end position="208"/>
    </location>
</feature>
<dbReference type="InterPro" id="IPR036259">
    <property type="entry name" value="MFS_trans_sf"/>
</dbReference>
<organism evidence="13 14">
    <name type="scientific">Peribacillus asahii</name>
    <dbReference type="NCBI Taxonomy" id="228899"/>
    <lineage>
        <taxon>Bacteria</taxon>
        <taxon>Bacillati</taxon>
        <taxon>Bacillota</taxon>
        <taxon>Bacilli</taxon>
        <taxon>Bacillales</taxon>
        <taxon>Bacillaceae</taxon>
        <taxon>Peribacillus</taxon>
    </lineage>
</organism>
<feature type="transmembrane region" description="Helical" evidence="11">
    <location>
        <begin position="274"/>
        <end position="293"/>
    </location>
</feature>
<evidence type="ECO:0000256" key="1">
    <source>
        <dbReference type="ARBA" id="ARBA00004651"/>
    </source>
</evidence>
<gene>
    <name evidence="13" type="ORF">D1953_12595</name>
</gene>
<accession>A0A398B5P3</accession>
<dbReference type="PANTHER" id="PTHR43045">
    <property type="entry name" value="SHIKIMATE TRANSPORTER"/>
    <property type="match status" value="1"/>
</dbReference>
<keyword evidence="6" id="KW-0769">Symport</keyword>
<proteinExistence type="inferred from homology"/>
<feature type="domain" description="Major facilitator superfamily (MFS) profile" evidence="12">
    <location>
        <begin position="13"/>
        <end position="422"/>
    </location>
</feature>
<dbReference type="PROSITE" id="PS00217">
    <property type="entry name" value="SUGAR_TRANSPORT_2"/>
    <property type="match status" value="2"/>
</dbReference>
<keyword evidence="3" id="KW-0813">Transport</keyword>
<keyword evidence="14" id="KW-1185">Reference proteome</keyword>
<name>A0A398B5P3_9BACI</name>
<evidence type="ECO:0000256" key="2">
    <source>
        <dbReference type="ARBA" id="ARBA00008240"/>
    </source>
</evidence>
<feature type="transmembrane region" description="Helical" evidence="11">
    <location>
        <begin position="369"/>
        <end position="390"/>
    </location>
</feature>
<dbReference type="CDD" id="cd17369">
    <property type="entry name" value="MFS_ShiA_like"/>
    <property type="match status" value="1"/>
</dbReference>
<dbReference type="GO" id="GO:0005886">
    <property type="term" value="C:plasma membrane"/>
    <property type="evidence" value="ECO:0007669"/>
    <property type="project" value="UniProtKB-SubCell"/>
</dbReference>
<protein>
    <recommendedName>
        <fullName evidence="10">Putative proline/betaine transporter</fullName>
    </recommendedName>
</protein>
<dbReference type="EMBL" id="QWVS01000021">
    <property type="protein sequence ID" value="RID85147.1"/>
    <property type="molecule type" value="Genomic_DNA"/>
</dbReference>
<dbReference type="AlphaFoldDB" id="A0A398B5P3"/>
<dbReference type="Gene3D" id="1.20.1250.20">
    <property type="entry name" value="MFS general substrate transporter like domains"/>
    <property type="match status" value="2"/>
</dbReference>
<evidence type="ECO:0000256" key="4">
    <source>
        <dbReference type="ARBA" id="ARBA00022475"/>
    </source>
</evidence>
<evidence type="ECO:0000256" key="9">
    <source>
        <dbReference type="ARBA" id="ARBA00037295"/>
    </source>
</evidence>
<evidence type="ECO:0000256" key="10">
    <source>
        <dbReference type="ARBA" id="ARBA00039918"/>
    </source>
</evidence>
<dbReference type="PROSITE" id="PS50850">
    <property type="entry name" value="MFS"/>
    <property type="match status" value="1"/>
</dbReference>
<evidence type="ECO:0000256" key="11">
    <source>
        <dbReference type="SAM" id="Phobius"/>
    </source>
</evidence>
<feature type="transmembrane region" description="Helical" evidence="11">
    <location>
        <begin position="162"/>
        <end position="179"/>
    </location>
</feature>
<keyword evidence="8 11" id="KW-0472">Membrane</keyword>
<dbReference type="InterPro" id="IPR011701">
    <property type="entry name" value="MFS"/>
</dbReference>
<evidence type="ECO:0000313" key="13">
    <source>
        <dbReference type="EMBL" id="RID85147.1"/>
    </source>
</evidence>
<feature type="transmembrane region" description="Helical" evidence="11">
    <location>
        <begin position="396"/>
        <end position="415"/>
    </location>
</feature>
<dbReference type="SUPFAM" id="SSF103473">
    <property type="entry name" value="MFS general substrate transporter"/>
    <property type="match status" value="1"/>
</dbReference>
<keyword evidence="7 11" id="KW-1133">Transmembrane helix</keyword>
<evidence type="ECO:0000256" key="3">
    <source>
        <dbReference type="ARBA" id="ARBA00022448"/>
    </source>
</evidence>
<comment type="caution">
    <text evidence="13">The sequence shown here is derived from an EMBL/GenBank/DDBJ whole genome shotgun (WGS) entry which is preliminary data.</text>
</comment>
<dbReference type="InterPro" id="IPR005829">
    <property type="entry name" value="Sugar_transporter_CS"/>
</dbReference>
<evidence type="ECO:0000256" key="8">
    <source>
        <dbReference type="ARBA" id="ARBA00023136"/>
    </source>
</evidence>
<feature type="transmembrane region" description="Helical" evidence="11">
    <location>
        <begin position="113"/>
        <end position="141"/>
    </location>
</feature>
<reference evidence="13 14" key="1">
    <citation type="submission" date="2018-08" db="EMBL/GenBank/DDBJ databases">
        <title>Bacillus jemisoniae sp. nov., Bacillus chryseoplanitiae sp. nov., Bacillus resnikiae sp. nov., and Bacillus frankliniae sp. nov., isolated from Viking spacecraft and associated surfaces.</title>
        <authorList>
            <person name="Seuylemezian A."/>
            <person name="Vaishampayan P."/>
        </authorList>
    </citation>
    <scope>NUCLEOTIDE SEQUENCE [LARGE SCALE GENOMIC DNA]</scope>
    <source>
        <strain evidence="13 14">MA001</strain>
    </source>
</reference>
<dbReference type="GO" id="GO:0015293">
    <property type="term" value="F:symporter activity"/>
    <property type="evidence" value="ECO:0007669"/>
    <property type="project" value="UniProtKB-KW"/>
</dbReference>
<comment type="subcellular location">
    <subcellularLocation>
        <location evidence="1">Cell membrane</location>
        <topology evidence="1">Multi-pass membrane protein</topology>
    </subcellularLocation>
</comment>
<evidence type="ECO:0000313" key="14">
    <source>
        <dbReference type="Proteomes" id="UP000266016"/>
    </source>
</evidence>
<evidence type="ECO:0000256" key="6">
    <source>
        <dbReference type="ARBA" id="ARBA00022847"/>
    </source>
</evidence>
<evidence type="ECO:0000259" key="12">
    <source>
        <dbReference type="PROSITE" id="PS50850"/>
    </source>
</evidence>
<feature type="transmembrane region" description="Helical" evidence="11">
    <location>
        <begin position="50"/>
        <end position="74"/>
    </location>
</feature>
<dbReference type="Proteomes" id="UP000266016">
    <property type="component" value="Unassembled WGS sequence"/>
</dbReference>
<feature type="transmembrane region" description="Helical" evidence="11">
    <location>
        <begin position="328"/>
        <end position="348"/>
    </location>
</feature>
<evidence type="ECO:0000256" key="7">
    <source>
        <dbReference type="ARBA" id="ARBA00022989"/>
    </source>
</evidence>
<dbReference type="InterPro" id="IPR020846">
    <property type="entry name" value="MFS_dom"/>
</dbReference>
<keyword evidence="5 11" id="KW-0812">Transmembrane</keyword>
<comment type="function">
    <text evidence="9">May be a proton symporter involved in the uptake of osmolytes such as proline and glycine betaine.</text>
</comment>
<keyword evidence="4" id="KW-1003">Cell membrane</keyword>
<comment type="similarity">
    <text evidence="2">Belongs to the major facilitator superfamily. Metabolite:H+ Symporter (MHS) family (TC 2.A.1.6) family.</text>
</comment>
<feature type="transmembrane region" description="Helical" evidence="11">
    <location>
        <begin position="305"/>
        <end position="322"/>
    </location>
</feature>